<dbReference type="InterPro" id="IPR017968">
    <property type="entry name" value="Acylphosphatase_CS"/>
</dbReference>
<reference evidence="7 8" key="1">
    <citation type="submission" date="2017-04" db="EMBL/GenBank/DDBJ databases">
        <authorList>
            <person name="Afonso C.L."/>
            <person name="Miller P.J."/>
            <person name="Scott M.A."/>
            <person name="Spackman E."/>
            <person name="Goraichik I."/>
            <person name="Dimitrov K.M."/>
            <person name="Suarez D.L."/>
            <person name="Swayne D.E."/>
        </authorList>
    </citation>
    <scope>NUCLEOTIDE SEQUENCE [LARGE SCALE GENOMIC DNA]</scope>
    <source>
        <strain evidence="7 8">DSM 19625</strain>
    </source>
</reference>
<organism evidence="7 8">
    <name type="scientific">Pedobacter nyackensis</name>
    <dbReference type="NCBI Taxonomy" id="475255"/>
    <lineage>
        <taxon>Bacteria</taxon>
        <taxon>Pseudomonadati</taxon>
        <taxon>Bacteroidota</taxon>
        <taxon>Sphingobacteriia</taxon>
        <taxon>Sphingobacteriales</taxon>
        <taxon>Sphingobacteriaceae</taxon>
        <taxon>Pedobacter</taxon>
    </lineage>
</organism>
<dbReference type="Pfam" id="PF00708">
    <property type="entry name" value="Acylphosphatase"/>
    <property type="match status" value="1"/>
</dbReference>
<keyword evidence="8" id="KW-1185">Reference proteome</keyword>
<protein>
    <recommendedName>
        <fullName evidence="2 4">acylphosphatase</fullName>
        <ecNumber evidence="2 4">3.6.1.7</ecNumber>
    </recommendedName>
</protein>
<dbReference type="EMBL" id="FWYB01000003">
    <property type="protein sequence ID" value="SMC79814.1"/>
    <property type="molecule type" value="Genomic_DNA"/>
</dbReference>
<dbReference type="EC" id="3.6.1.7" evidence="2 4"/>
<dbReference type="RefSeq" id="WP_317048227.1">
    <property type="nucleotide sequence ID" value="NZ_FWYB01000003.1"/>
</dbReference>
<evidence type="ECO:0000256" key="5">
    <source>
        <dbReference type="RuleBase" id="RU004168"/>
    </source>
</evidence>
<proteinExistence type="inferred from homology"/>
<evidence type="ECO:0000313" key="8">
    <source>
        <dbReference type="Proteomes" id="UP000192678"/>
    </source>
</evidence>
<gene>
    <name evidence="7" type="ORF">SAMN04488101_103103</name>
</gene>
<dbReference type="PANTHER" id="PTHR47268:SF4">
    <property type="entry name" value="ACYLPHOSPHATASE"/>
    <property type="match status" value="1"/>
</dbReference>
<dbReference type="PANTHER" id="PTHR47268">
    <property type="entry name" value="ACYLPHOSPHATASE"/>
    <property type="match status" value="1"/>
</dbReference>
<evidence type="ECO:0000256" key="3">
    <source>
        <dbReference type="ARBA" id="ARBA00047645"/>
    </source>
</evidence>
<keyword evidence="4" id="KW-0378">Hydrolase</keyword>
<comment type="similarity">
    <text evidence="1 5">Belongs to the acylphosphatase family.</text>
</comment>
<evidence type="ECO:0000313" key="7">
    <source>
        <dbReference type="EMBL" id="SMC79814.1"/>
    </source>
</evidence>
<feature type="active site" evidence="4">
    <location>
        <position position="38"/>
    </location>
</feature>
<dbReference type="InterPro" id="IPR036046">
    <property type="entry name" value="Acylphosphatase-like_dom_sf"/>
</dbReference>
<dbReference type="GO" id="GO:0003998">
    <property type="term" value="F:acylphosphatase activity"/>
    <property type="evidence" value="ECO:0007669"/>
    <property type="project" value="UniProtKB-EC"/>
</dbReference>
<dbReference type="Gene3D" id="3.30.70.100">
    <property type="match status" value="1"/>
</dbReference>
<feature type="active site" evidence="4">
    <location>
        <position position="20"/>
    </location>
</feature>
<evidence type="ECO:0000256" key="1">
    <source>
        <dbReference type="ARBA" id="ARBA00005614"/>
    </source>
</evidence>
<sequence length="92" mass="10332">MEIKHIQIKITGKVQGVSFRAVTKVVADQMGIRGMIKNEVDGSVYIEAEGDDTLLEVFTDWCNEGTDRAKIENVEITPGSVKNYQNFEIIKK</sequence>
<dbReference type="Proteomes" id="UP000192678">
    <property type="component" value="Unassembled WGS sequence"/>
</dbReference>
<dbReference type="InterPro" id="IPR001792">
    <property type="entry name" value="Acylphosphatase-like_dom"/>
</dbReference>
<dbReference type="PROSITE" id="PS51160">
    <property type="entry name" value="ACYLPHOSPHATASE_3"/>
    <property type="match status" value="1"/>
</dbReference>
<dbReference type="InterPro" id="IPR020456">
    <property type="entry name" value="Acylphosphatase"/>
</dbReference>
<dbReference type="AlphaFoldDB" id="A0A1W2C463"/>
<dbReference type="SUPFAM" id="SSF54975">
    <property type="entry name" value="Acylphosphatase/BLUF domain-like"/>
    <property type="match status" value="1"/>
</dbReference>
<dbReference type="PROSITE" id="PS00150">
    <property type="entry name" value="ACYLPHOSPHATASE_1"/>
    <property type="match status" value="1"/>
</dbReference>
<dbReference type="STRING" id="475255.SAMN04488101_103103"/>
<evidence type="ECO:0000256" key="2">
    <source>
        <dbReference type="ARBA" id="ARBA00012150"/>
    </source>
</evidence>
<name>A0A1W2C463_9SPHI</name>
<accession>A0A1W2C463</accession>
<comment type="catalytic activity">
    <reaction evidence="3 4">
        <text>an acyl phosphate + H2O = a carboxylate + phosphate + H(+)</text>
        <dbReference type="Rhea" id="RHEA:14965"/>
        <dbReference type="ChEBI" id="CHEBI:15377"/>
        <dbReference type="ChEBI" id="CHEBI:15378"/>
        <dbReference type="ChEBI" id="CHEBI:29067"/>
        <dbReference type="ChEBI" id="CHEBI:43474"/>
        <dbReference type="ChEBI" id="CHEBI:59918"/>
        <dbReference type="EC" id="3.6.1.7"/>
    </reaction>
</comment>
<evidence type="ECO:0000256" key="4">
    <source>
        <dbReference type="PROSITE-ProRule" id="PRU00520"/>
    </source>
</evidence>
<evidence type="ECO:0000259" key="6">
    <source>
        <dbReference type="PROSITE" id="PS51160"/>
    </source>
</evidence>
<feature type="domain" description="Acylphosphatase-like" evidence="6">
    <location>
        <begin position="5"/>
        <end position="91"/>
    </location>
</feature>